<proteinExistence type="predicted"/>
<dbReference type="InterPro" id="IPR011006">
    <property type="entry name" value="CheY-like_superfamily"/>
</dbReference>
<protein>
    <recommendedName>
        <fullName evidence="2">Response regulatory domain-containing protein</fullName>
    </recommendedName>
</protein>
<dbReference type="GO" id="GO:0000160">
    <property type="term" value="P:phosphorelay signal transduction system"/>
    <property type="evidence" value="ECO:0007669"/>
    <property type="project" value="InterPro"/>
</dbReference>
<dbReference type="SUPFAM" id="SSF52172">
    <property type="entry name" value="CheY-like"/>
    <property type="match status" value="1"/>
</dbReference>
<evidence type="ECO:0000259" key="2">
    <source>
        <dbReference type="PROSITE" id="PS50110"/>
    </source>
</evidence>
<feature type="domain" description="Response regulatory" evidence="2">
    <location>
        <begin position="12"/>
        <end position="127"/>
    </location>
</feature>
<dbReference type="OrthoDB" id="21225at2759"/>
<accession>A0A7J0H3G4</accession>
<reference evidence="3 4" key="1">
    <citation type="submission" date="2019-07" db="EMBL/GenBank/DDBJ databases">
        <title>De Novo Assembly of kiwifruit Actinidia rufa.</title>
        <authorList>
            <person name="Sugita-Konishi S."/>
            <person name="Sato K."/>
            <person name="Mori E."/>
            <person name="Abe Y."/>
            <person name="Kisaki G."/>
            <person name="Hamano K."/>
            <person name="Suezawa K."/>
            <person name="Otani M."/>
            <person name="Fukuda T."/>
            <person name="Manabe T."/>
            <person name="Gomi K."/>
            <person name="Tabuchi M."/>
            <person name="Akimitsu K."/>
            <person name="Kataoka I."/>
        </authorList>
    </citation>
    <scope>NUCLEOTIDE SEQUENCE [LARGE SCALE GENOMIC DNA]</scope>
    <source>
        <strain evidence="4">cv. Fuchu</strain>
    </source>
</reference>
<dbReference type="Pfam" id="PF00072">
    <property type="entry name" value="Response_reg"/>
    <property type="match status" value="1"/>
</dbReference>
<comment type="caution">
    <text evidence="3">The sequence shown here is derived from an EMBL/GenBank/DDBJ whole genome shotgun (WGS) entry which is preliminary data.</text>
</comment>
<dbReference type="EMBL" id="BJWL01000026">
    <property type="protein sequence ID" value="GFZ17636.1"/>
    <property type="molecule type" value="Genomic_DNA"/>
</dbReference>
<keyword evidence="4" id="KW-1185">Reference proteome</keyword>
<dbReference type="SMART" id="SM00448">
    <property type="entry name" value="REC"/>
    <property type="match status" value="1"/>
</dbReference>
<dbReference type="PANTHER" id="PTHR43228">
    <property type="entry name" value="TWO-COMPONENT RESPONSE REGULATOR"/>
    <property type="match status" value="1"/>
</dbReference>
<evidence type="ECO:0000256" key="1">
    <source>
        <dbReference type="PROSITE-ProRule" id="PRU00169"/>
    </source>
</evidence>
<dbReference type="PROSITE" id="PS50110">
    <property type="entry name" value="RESPONSE_REGULATORY"/>
    <property type="match status" value="1"/>
</dbReference>
<dbReference type="Proteomes" id="UP000585474">
    <property type="component" value="Unassembled WGS sequence"/>
</dbReference>
<dbReference type="PANTHER" id="PTHR43228:SF17">
    <property type="entry name" value="HISTIDINE KINASE RESPONSE REGULATOR AND TRANSCRIPTION FACTOR RR-A-TYPE FAMILY-RELATED"/>
    <property type="match status" value="1"/>
</dbReference>
<dbReference type="Gene3D" id="3.40.50.2300">
    <property type="match status" value="1"/>
</dbReference>
<dbReference type="CDD" id="cd17546">
    <property type="entry name" value="REC_hyHK_CKI1_RcsC-like"/>
    <property type="match status" value="1"/>
</dbReference>
<dbReference type="InterPro" id="IPR001789">
    <property type="entry name" value="Sig_transdc_resp-reg_receiver"/>
</dbReference>
<dbReference type="AlphaFoldDB" id="A0A7J0H3G4"/>
<keyword evidence="1" id="KW-0597">Phosphoprotein</keyword>
<feature type="modified residue" description="4-aspartylphosphate" evidence="1">
    <location>
        <position position="62"/>
    </location>
</feature>
<evidence type="ECO:0000313" key="4">
    <source>
        <dbReference type="Proteomes" id="UP000585474"/>
    </source>
</evidence>
<name>A0A7J0H3G4_9ERIC</name>
<sequence length="129" mass="14025">MASKASGEKKLKGLVVDSGKTCQAVQKGLLSRYGVETQVVENGKEAVDLFASGAKFDIVMIDISLPVLDGLEATRQIRAMGMRCKIVGIAAYGYEEERRAFFDAGADEFFEKPVPPQQLLRILAEIGNN</sequence>
<dbReference type="InterPro" id="IPR052048">
    <property type="entry name" value="ST_Response_Regulator"/>
</dbReference>
<evidence type="ECO:0000313" key="3">
    <source>
        <dbReference type="EMBL" id="GFZ17636.1"/>
    </source>
</evidence>
<gene>
    <name evidence="3" type="ORF">Acr_26g0009060</name>
</gene>
<organism evidence="3 4">
    <name type="scientific">Actinidia rufa</name>
    <dbReference type="NCBI Taxonomy" id="165716"/>
    <lineage>
        <taxon>Eukaryota</taxon>
        <taxon>Viridiplantae</taxon>
        <taxon>Streptophyta</taxon>
        <taxon>Embryophyta</taxon>
        <taxon>Tracheophyta</taxon>
        <taxon>Spermatophyta</taxon>
        <taxon>Magnoliopsida</taxon>
        <taxon>eudicotyledons</taxon>
        <taxon>Gunneridae</taxon>
        <taxon>Pentapetalae</taxon>
        <taxon>asterids</taxon>
        <taxon>Ericales</taxon>
        <taxon>Actinidiaceae</taxon>
        <taxon>Actinidia</taxon>
    </lineage>
</organism>